<dbReference type="Proteomes" id="UP000555756">
    <property type="component" value="Unassembled WGS sequence"/>
</dbReference>
<dbReference type="RefSeq" id="WP_183120426.1">
    <property type="nucleotide sequence ID" value="NZ_JABEQF010000014.1"/>
</dbReference>
<evidence type="ECO:0000313" key="2">
    <source>
        <dbReference type="Proteomes" id="UP000555756"/>
    </source>
</evidence>
<comment type="caution">
    <text evidence="1">The sequence shown here is derived from an EMBL/GenBank/DDBJ whole genome shotgun (WGS) entry which is preliminary data.</text>
</comment>
<keyword evidence="2" id="KW-1185">Reference proteome</keyword>
<accession>A0A7W4JUT1</accession>
<name>A0A7W4JUT1_9PROT</name>
<dbReference type="AlphaFoldDB" id="A0A7W4JUT1"/>
<evidence type="ECO:0000313" key="1">
    <source>
        <dbReference type="EMBL" id="MBB2191299.1"/>
    </source>
</evidence>
<organism evidence="1 2">
    <name type="scientific">Gluconacetobacter azotocaptans</name>
    <dbReference type="NCBI Taxonomy" id="142834"/>
    <lineage>
        <taxon>Bacteria</taxon>
        <taxon>Pseudomonadati</taxon>
        <taxon>Pseudomonadota</taxon>
        <taxon>Alphaproteobacteria</taxon>
        <taxon>Acetobacterales</taxon>
        <taxon>Acetobacteraceae</taxon>
        <taxon>Gluconacetobacter</taxon>
    </lineage>
</organism>
<dbReference type="EMBL" id="JABEQF010000014">
    <property type="protein sequence ID" value="MBB2191299.1"/>
    <property type="molecule type" value="Genomic_DNA"/>
</dbReference>
<sequence>MARSTYDWPTIDPKVDAMLARGLKVVRIAEELGMRAQTLRDRLSYRRRAPQPGPRRDLSPLVHRSCLNCGAAFSVRSRFLRLCPTCRAEC</sequence>
<proteinExistence type="predicted"/>
<reference evidence="1 2" key="1">
    <citation type="submission" date="2020-04" db="EMBL/GenBank/DDBJ databases">
        <title>Description of novel Gluconacetobacter.</title>
        <authorList>
            <person name="Sombolestani A."/>
        </authorList>
    </citation>
    <scope>NUCLEOTIDE SEQUENCE [LARGE SCALE GENOMIC DNA]</scope>
    <source>
        <strain evidence="1 2">LMG 21311</strain>
    </source>
</reference>
<gene>
    <name evidence="1" type="ORF">HLH34_15250</name>
</gene>
<protein>
    <submittedName>
        <fullName evidence="1">Uncharacterized protein</fullName>
    </submittedName>
</protein>